<dbReference type="SUPFAM" id="SSF69047">
    <property type="entry name" value="Hypothetical protein YjbJ"/>
    <property type="match status" value="1"/>
</dbReference>
<proteinExistence type="predicted"/>
<feature type="region of interest" description="Disordered" evidence="1">
    <location>
        <begin position="1"/>
        <end position="27"/>
    </location>
</feature>
<dbReference type="Proteomes" id="UP000467428">
    <property type="component" value="Chromosome"/>
</dbReference>
<gene>
    <name evidence="3" type="ORF">MARA_15750</name>
</gene>
<geneLocation type="plasmid" evidence="4">
    <name>pjcm18538 dna</name>
</geneLocation>
<keyword evidence="2" id="KW-0472">Membrane</keyword>
<dbReference type="RefSeq" id="WP_235887439.1">
    <property type="nucleotide sequence ID" value="NZ_AP022593.1"/>
</dbReference>
<dbReference type="Gene3D" id="1.10.1470.10">
    <property type="entry name" value="YjbJ"/>
    <property type="match status" value="1"/>
</dbReference>
<keyword evidence="2" id="KW-0812">Transmembrane</keyword>
<keyword evidence="4" id="KW-1185">Reference proteome</keyword>
<protein>
    <recommendedName>
        <fullName evidence="5">CsbD family protein</fullName>
    </recommendedName>
</protein>
<organism evidence="3 4">
    <name type="scientific">Mycolicibacterium arabiense</name>
    <dbReference type="NCBI Taxonomy" id="1286181"/>
    <lineage>
        <taxon>Bacteria</taxon>
        <taxon>Bacillati</taxon>
        <taxon>Actinomycetota</taxon>
        <taxon>Actinomycetes</taxon>
        <taxon>Mycobacteriales</taxon>
        <taxon>Mycobacteriaceae</taxon>
        <taxon>Mycolicibacterium</taxon>
    </lineage>
</organism>
<accession>A0A7I7RU71</accession>
<feature type="transmembrane region" description="Helical" evidence="2">
    <location>
        <begin position="98"/>
        <end position="118"/>
    </location>
</feature>
<name>A0A7I7RU71_9MYCO</name>
<evidence type="ECO:0000313" key="3">
    <source>
        <dbReference type="EMBL" id="BBY48107.1"/>
    </source>
</evidence>
<evidence type="ECO:0000256" key="2">
    <source>
        <dbReference type="SAM" id="Phobius"/>
    </source>
</evidence>
<dbReference type="InterPro" id="IPR036629">
    <property type="entry name" value="YjbJ_sf"/>
</dbReference>
<dbReference type="EMBL" id="AP022593">
    <property type="protein sequence ID" value="BBY48107.1"/>
    <property type="molecule type" value="Genomic_DNA"/>
</dbReference>
<dbReference type="KEGG" id="marz:MARA_15750"/>
<evidence type="ECO:0008006" key="5">
    <source>
        <dbReference type="Google" id="ProtNLM"/>
    </source>
</evidence>
<sequence length="120" mass="12311">MADFADKAQEVAGRAKRTAGDLTGNDDLKAEGAADQAQAKVAQGIDAAADKAAEVKEAVSEAGDVAQDKISHLAHDTADAARQLHLDDAASVARDNRVIIAAIVAAAVAVVLLTRRALTR</sequence>
<dbReference type="AlphaFoldDB" id="A0A7I7RU71"/>
<evidence type="ECO:0000313" key="4">
    <source>
        <dbReference type="Proteomes" id="UP000467428"/>
    </source>
</evidence>
<keyword evidence="2" id="KW-1133">Transmembrane helix</keyword>
<reference evidence="3 4" key="1">
    <citation type="journal article" date="2019" name="Emerg. Microbes Infect.">
        <title>Comprehensive subspecies identification of 175 nontuberculous mycobacteria species based on 7547 genomic profiles.</title>
        <authorList>
            <person name="Matsumoto Y."/>
            <person name="Kinjo T."/>
            <person name="Motooka D."/>
            <person name="Nabeya D."/>
            <person name="Jung N."/>
            <person name="Uechi K."/>
            <person name="Horii T."/>
            <person name="Iida T."/>
            <person name="Fujita J."/>
            <person name="Nakamura S."/>
        </authorList>
    </citation>
    <scope>NUCLEOTIDE SEQUENCE [LARGE SCALE GENOMIC DNA]</scope>
    <source>
        <strain evidence="3 4">JCM 18538</strain>
    </source>
</reference>
<evidence type="ECO:0000256" key="1">
    <source>
        <dbReference type="SAM" id="MobiDB-lite"/>
    </source>
</evidence>